<dbReference type="Gene3D" id="3.40.50.300">
    <property type="entry name" value="P-loop containing nucleotide triphosphate hydrolases"/>
    <property type="match status" value="1"/>
</dbReference>
<protein>
    <recommendedName>
        <fullName evidence="3">Sulfotransferase family protein</fullName>
    </recommendedName>
</protein>
<dbReference type="AlphaFoldDB" id="A0A840X358"/>
<sequence>MGRLVLHIGMHKTGSSAVQHALVRNRHLLRWAGVHYPLSKGATGRRLSKQSDLGAAIAHEKDHGGPHPVFGPARERIARLYDVAGAARCTIVSAENLSGEHPCYAEAFRPFAGRVETEVIVVLRDHADWAVSFYAQMVRNRDVREPRSFAEWCEDEWTQAHLDYPTILGWWADVFGRQALRVIRYNGGVSVVPEVLAAAQLPAWMRVLPQVRRVRNPSPDLAALDPLRQRNAAEAGVPFTPNPPQCFSDEAERAAFRARYAPQWAQLSDLGLGPQRFSW</sequence>
<dbReference type="Proteomes" id="UP000553766">
    <property type="component" value="Unassembled WGS sequence"/>
</dbReference>
<dbReference type="EMBL" id="JACIJS010000006">
    <property type="protein sequence ID" value="MBB5516266.1"/>
    <property type="molecule type" value="Genomic_DNA"/>
</dbReference>
<dbReference type="InterPro" id="IPR027417">
    <property type="entry name" value="P-loop_NTPase"/>
</dbReference>
<keyword evidence="2" id="KW-1185">Reference proteome</keyword>
<reference evidence="1 2" key="1">
    <citation type="submission" date="2020-08" db="EMBL/GenBank/DDBJ databases">
        <title>Genomic Encyclopedia of Type Strains, Phase IV (KMG-IV): sequencing the most valuable type-strain genomes for metagenomic binning, comparative biology and taxonomic classification.</title>
        <authorList>
            <person name="Goeker M."/>
        </authorList>
    </citation>
    <scope>NUCLEOTIDE SEQUENCE [LARGE SCALE GENOMIC DNA]</scope>
    <source>
        <strain evidence="1 2">DSM 103377</strain>
    </source>
</reference>
<evidence type="ECO:0000313" key="2">
    <source>
        <dbReference type="Proteomes" id="UP000553766"/>
    </source>
</evidence>
<evidence type="ECO:0000313" key="1">
    <source>
        <dbReference type="EMBL" id="MBB5516266.1"/>
    </source>
</evidence>
<gene>
    <name evidence="1" type="ORF">FHS89_002292</name>
</gene>
<name>A0A840X358_9RHOB</name>
<proteinExistence type="predicted"/>
<evidence type="ECO:0008006" key="3">
    <source>
        <dbReference type="Google" id="ProtNLM"/>
    </source>
</evidence>
<accession>A0A840X358</accession>
<comment type="caution">
    <text evidence="1">The sequence shown here is derived from an EMBL/GenBank/DDBJ whole genome shotgun (WGS) entry which is preliminary data.</text>
</comment>
<dbReference type="SUPFAM" id="SSF52540">
    <property type="entry name" value="P-loop containing nucleoside triphosphate hydrolases"/>
    <property type="match status" value="1"/>
</dbReference>
<organism evidence="1 2">
    <name type="scientific">Rubricella aquisinus</name>
    <dbReference type="NCBI Taxonomy" id="2028108"/>
    <lineage>
        <taxon>Bacteria</taxon>
        <taxon>Pseudomonadati</taxon>
        <taxon>Pseudomonadota</taxon>
        <taxon>Alphaproteobacteria</taxon>
        <taxon>Rhodobacterales</taxon>
        <taxon>Paracoccaceae</taxon>
        <taxon>Rubricella</taxon>
    </lineage>
</organism>
<dbReference type="RefSeq" id="WP_184011689.1">
    <property type="nucleotide sequence ID" value="NZ_JACIJS010000006.1"/>
</dbReference>